<evidence type="ECO:0000313" key="1">
    <source>
        <dbReference type="EMBL" id="KAJ0090277.1"/>
    </source>
</evidence>
<comment type="caution">
    <text evidence="1">The sequence shown here is derived from an EMBL/GenBank/DDBJ whole genome shotgun (WGS) entry which is preliminary data.</text>
</comment>
<gene>
    <name evidence="1" type="ORF">Patl1_13583</name>
</gene>
<dbReference type="Proteomes" id="UP001164250">
    <property type="component" value="Chromosome 8"/>
</dbReference>
<accession>A0ACC1AUD6</accession>
<name>A0ACC1AUD6_9ROSI</name>
<proteinExistence type="predicted"/>
<sequence>MTVLRSREILPTKPKTEPVKNGVNIEPATPSQTREVAAAHGPDSGSICRRSARLTSKSSVSCCADQISEQFSVKRKRKLGVNEGLLSSESGQSGGCLNLRSGKKAVKRKGEENVSDERVNAREMKGKSRGKLDFEVEDEKKGKIIENEEGVDMENFKTERIQSRSANCTRRFSREEKGKAKLVVEDSVLKGSDDVEVDLEDEVKSSADISGENVVGKSSVRVSESSMEQKRGVRVSESRMEQFRDIARQNASRFAFFSSEEQEQEQEQVSLENEREIEDWPGPFSTAMKIIRDRDDKLKRKHGTSSLENKKPTAITWIPKTGQGRSKLRIPSLKELCLKILVQNADAMTSLENVPDALRHKLTVMLCNSRRMNSHFLDLLVTGSPAEILLCECSWLTEEQFTESFQDCDTSNLTVLQLDYCGRLPDHIVLSTLVRSSKSLPSLTTLSLCGASRLSDVGLQGIVSSASALRCINLSQCCFVTATSINILANSLGSVMQDLYINDCQNIDAMLILPALKKLKHLEVLSVARIETVSDDFIREFLSDHGHNMKELVLTECVKLTDISLKAIAETCTGLRALDIFNLRRLTDFSIGYLANGSPAIQKLNVGYNAFSDEAIAAFLETSGESMKELSLNSVKVTTLTSLSNGLCISLAAHGKIRNECDACLVAHNTAVSLAKRSRNLLSLDISFCRNLTNEAVGLIVDSCLSLKILKIFGCTQITNVFLEGHSNPEVQIIGMKMSPVLKFETSEDA</sequence>
<reference evidence="2" key="1">
    <citation type="journal article" date="2023" name="G3 (Bethesda)">
        <title>Genome assembly and association tests identify interacting loci associated with vigor, precocity, and sex in interspecific pistachio rootstocks.</title>
        <authorList>
            <person name="Palmer W."/>
            <person name="Jacygrad E."/>
            <person name="Sagayaradj S."/>
            <person name="Cavanaugh K."/>
            <person name="Han R."/>
            <person name="Bertier L."/>
            <person name="Beede B."/>
            <person name="Kafkas S."/>
            <person name="Golino D."/>
            <person name="Preece J."/>
            <person name="Michelmore R."/>
        </authorList>
    </citation>
    <scope>NUCLEOTIDE SEQUENCE [LARGE SCALE GENOMIC DNA]</scope>
</reference>
<dbReference type="EMBL" id="CM047904">
    <property type="protein sequence ID" value="KAJ0090277.1"/>
    <property type="molecule type" value="Genomic_DNA"/>
</dbReference>
<protein>
    <submittedName>
        <fullName evidence="1">Uncharacterized protein</fullName>
    </submittedName>
</protein>
<evidence type="ECO:0000313" key="2">
    <source>
        <dbReference type="Proteomes" id="UP001164250"/>
    </source>
</evidence>
<organism evidence="1 2">
    <name type="scientific">Pistacia atlantica</name>
    <dbReference type="NCBI Taxonomy" id="434234"/>
    <lineage>
        <taxon>Eukaryota</taxon>
        <taxon>Viridiplantae</taxon>
        <taxon>Streptophyta</taxon>
        <taxon>Embryophyta</taxon>
        <taxon>Tracheophyta</taxon>
        <taxon>Spermatophyta</taxon>
        <taxon>Magnoliopsida</taxon>
        <taxon>eudicotyledons</taxon>
        <taxon>Gunneridae</taxon>
        <taxon>Pentapetalae</taxon>
        <taxon>rosids</taxon>
        <taxon>malvids</taxon>
        <taxon>Sapindales</taxon>
        <taxon>Anacardiaceae</taxon>
        <taxon>Pistacia</taxon>
    </lineage>
</organism>
<keyword evidence="2" id="KW-1185">Reference proteome</keyword>